<evidence type="ECO:0000256" key="1">
    <source>
        <dbReference type="SAM" id="SignalP"/>
    </source>
</evidence>
<dbReference type="PANTHER" id="PTHR30289:SF1">
    <property type="entry name" value="PEBP (PHOSPHATIDYLETHANOLAMINE-BINDING PROTEIN) FAMILY PROTEIN"/>
    <property type="match status" value="1"/>
</dbReference>
<dbReference type="Proteomes" id="UP000092528">
    <property type="component" value="Chromosome 2"/>
</dbReference>
<proteinExistence type="predicted"/>
<dbReference type="Pfam" id="PF01161">
    <property type="entry name" value="PBP"/>
    <property type="match status" value="1"/>
</dbReference>
<dbReference type="NCBIfam" id="TIGR00481">
    <property type="entry name" value="YbhB/YbcL family Raf kinase inhibitor-like protein"/>
    <property type="match status" value="1"/>
</dbReference>
<dbReference type="PANTHER" id="PTHR30289">
    <property type="entry name" value="UNCHARACTERIZED PROTEIN YBCL-RELATED"/>
    <property type="match status" value="1"/>
</dbReference>
<sequence length="194" mass="20628">MNMIKKLSTVSLLMTIPLFGVSNVLAADSGDTMTLTSPTVTNGESLTKAQVFNSWGCTGEDISPKLTWSNIPEGAKSFAVTMYDPDAPTGSGWWHWMVINIPAKVHMLEAHAGNVSNEFLPAGASQVTNDFGVKAFGGACPPEGAQPHNYTITVYALDVEHIDLPANAMPAYGGYLIHQHAIAEGKLVAPSSLR</sequence>
<dbReference type="GeneID" id="96874078"/>
<dbReference type="InterPro" id="IPR005247">
    <property type="entry name" value="YbhB_YbcL/LppC-like"/>
</dbReference>
<accession>A0A1C7FIR8</accession>
<dbReference type="InterPro" id="IPR008914">
    <property type="entry name" value="PEBP"/>
</dbReference>
<keyword evidence="3" id="KW-1185">Reference proteome</keyword>
<feature type="chain" id="PRO_5008885738" evidence="1">
    <location>
        <begin position="27"/>
        <end position="194"/>
    </location>
</feature>
<name>A0A1C7FIR8_9VIBR</name>
<dbReference type="InterPro" id="IPR036610">
    <property type="entry name" value="PEBP-like_sf"/>
</dbReference>
<dbReference type="CDD" id="cd00865">
    <property type="entry name" value="PEBP_bact_arch"/>
    <property type="match status" value="1"/>
</dbReference>
<dbReference type="SUPFAM" id="SSF49777">
    <property type="entry name" value="PEBP-like"/>
    <property type="match status" value="1"/>
</dbReference>
<evidence type="ECO:0000313" key="3">
    <source>
        <dbReference type="Proteomes" id="UP000092528"/>
    </source>
</evidence>
<reference evidence="2 3" key="1">
    <citation type="submission" date="2016-07" db="EMBL/GenBank/DDBJ databases">
        <title>Genome sequencing of Vibrio scophthalmi strain VS-05, an isolated from Paralichthys olivaceus.</title>
        <authorList>
            <person name="Han H.-J."/>
        </authorList>
    </citation>
    <scope>NUCLEOTIDE SEQUENCE [LARGE SCALE GENOMIC DNA]</scope>
    <source>
        <strain evidence="2 3">VS-05</strain>
    </source>
</reference>
<feature type="signal peptide" evidence="1">
    <location>
        <begin position="1"/>
        <end position="26"/>
    </location>
</feature>
<evidence type="ECO:0000313" key="2">
    <source>
        <dbReference type="EMBL" id="ANU38909.1"/>
    </source>
</evidence>
<dbReference type="PATRIC" id="fig|45658.7.peg.3840"/>
<dbReference type="EMBL" id="CP016415">
    <property type="protein sequence ID" value="ANU38909.1"/>
    <property type="molecule type" value="Genomic_DNA"/>
</dbReference>
<dbReference type="AlphaFoldDB" id="A0A1C7FIR8"/>
<gene>
    <name evidence="2" type="ORF">VSVS05_03873</name>
</gene>
<dbReference type="RefSeq" id="WP_005599771.1">
    <property type="nucleotide sequence ID" value="NZ_CP016415.1"/>
</dbReference>
<protein>
    <submittedName>
        <fullName evidence="2">UPF0098 protein</fullName>
    </submittedName>
</protein>
<dbReference type="STRING" id="45658.VSVS12_03367"/>
<organism evidence="2 3">
    <name type="scientific">Vibrio scophthalmi</name>
    <dbReference type="NCBI Taxonomy" id="45658"/>
    <lineage>
        <taxon>Bacteria</taxon>
        <taxon>Pseudomonadati</taxon>
        <taxon>Pseudomonadota</taxon>
        <taxon>Gammaproteobacteria</taxon>
        <taxon>Vibrionales</taxon>
        <taxon>Vibrionaceae</taxon>
        <taxon>Vibrio</taxon>
    </lineage>
</organism>
<dbReference type="Gene3D" id="3.90.280.10">
    <property type="entry name" value="PEBP-like"/>
    <property type="match status" value="1"/>
</dbReference>
<keyword evidence="1" id="KW-0732">Signal</keyword>